<dbReference type="PANTHER" id="PTHR41391">
    <property type="entry name" value="RESTRICTION OF TELOMERE CAPPING PROTEIN 4"/>
    <property type="match status" value="1"/>
</dbReference>
<comment type="similarity">
    <text evidence="4">Belongs to the RTC4 family.</text>
</comment>
<keyword evidence="7" id="KW-0539">Nucleus</keyword>
<dbReference type="OrthoDB" id="128308at2759"/>
<dbReference type="InterPro" id="IPR028094">
    <property type="entry name" value="RTC4_C"/>
</dbReference>
<dbReference type="GO" id="GO:0005634">
    <property type="term" value="C:nucleus"/>
    <property type="evidence" value="ECO:0007669"/>
    <property type="project" value="UniProtKB-SubCell"/>
</dbReference>
<evidence type="ECO:0000256" key="3">
    <source>
        <dbReference type="ARBA" id="ARBA00004496"/>
    </source>
</evidence>
<dbReference type="AlphaFoldDB" id="A0A4S8LB88"/>
<evidence type="ECO:0000256" key="4">
    <source>
        <dbReference type="ARBA" id="ARBA00009461"/>
    </source>
</evidence>
<evidence type="ECO:0000256" key="7">
    <source>
        <dbReference type="ARBA" id="ARBA00023242"/>
    </source>
</evidence>
<evidence type="ECO:0000259" key="8">
    <source>
        <dbReference type="SMART" id="SM01312"/>
    </source>
</evidence>
<dbReference type="GO" id="GO:0005737">
    <property type="term" value="C:cytoplasm"/>
    <property type="evidence" value="ECO:0007669"/>
    <property type="project" value="UniProtKB-SubCell"/>
</dbReference>
<sequence>VCSRHNMELEGIPKARKHGWPTLIQWEELPDRVQKMEKELNDLVNNPRIRNLSEFWNRITGQIAEKGSLSAVFSSKNQFASFDRALTGYYGSLGYGIIYSKLLQLFPPNNNTNANISPLDMNMFLIWVLVPETAVRLIIEDQQLSGPDRMAIAVNILDESSQYGMAMFPE</sequence>
<feature type="domain" description="Restriction of telomere capping protein 4 C-terminal" evidence="8">
    <location>
        <begin position="59"/>
        <end position="170"/>
    </location>
</feature>
<name>A0A4S8LB88_DENBC</name>
<proteinExistence type="inferred from homology"/>
<reference evidence="9 10" key="1">
    <citation type="journal article" date="2019" name="Nat. Ecol. Evol.">
        <title>Megaphylogeny resolves global patterns of mushroom evolution.</title>
        <authorList>
            <person name="Varga T."/>
            <person name="Krizsan K."/>
            <person name="Foldi C."/>
            <person name="Dima B."/>
            <person name="Sanchez-Garcia M."/>
            <person name="Sanchez-Ramirez S."/>
            <person name="Szollosi G.J."/>
            <person name="Szarkandi J.G."/>
            <person name="Papp V."/>
            <person name="Albert L."/>
            <person name="Andreopoulos W."/>
            <person name="Angelini C."/>
            <person name="Antonin V."/>
            <person name="Barry K.W."/>
            <person name="Bougher N.L."/>
            <person name="Buchanan P."/>
            <person name="Buyck B."/>
            <person name="Bense V."/>
            <person name="Catcheside P."/>
            <person name="Chovatia M."/>
            <person name="Cooper J."/>
            <person name="Damon W."/>
            <person name="Desjardin D."/>
            <person name="Finy P."/>
            <person name="Geml J."/>
            <person name="Haridas S."/>
            <person name="Hughes K."/>
            <person name="Justo A."/>
            <person name="Karasinski D."/>
            <person name="Kautmanova I."/>
            <person name="Kiss B."/>
            <person name="Kocsube S."/>
            <person name="Kotiranta H."/>
            <person name="LaButti K.M."/>
            <person name="Lechner B.E."/>
            <person name="Liimatainen K."/>
            <person name="Lipzen A."/>
            <person name="Lukacs Z."/>
            <person name="Mihaltcheva S."/>
            <person name="Morgado L.N."/>
            <person name="Niskanen T."/>
            <person name="Noordeloos M.E."/>
            <person name="Ohm R.A."/>
            <person name="Ortiz-Santana B."/>
            <person name="Ovrebo C."/>
            <person name="Racz N."/>
            <person name="Riley R."/>
            <person name="Savchenko A."/>
            <person name="Shiryaev A."/>
            <person name="Soop K."/>
            <person name="Spirin V."/>
            <person name="Szebenyi C."/>
            <person name="Tomsovsky M."/>
            <person name="Tulloss R.E."/>
            <person name="Uehling J."/>
            <person name="Grigoriev I.V."/>
            <person name="Vagvolgyi C."/>
            <person name="Papp T."/>
            <person name="Martin F.M."/>
            <person name="Miettinen O."/>
            <person name="Hibbett D.S."/>
            <person name="Nagy L.G."/>
        </authorList>
    </citation>
    <scope>NUCLEOTIDE SEQUENCE [LARGE SCALE GENOMIC DNA]</scope>
    <source>
        <strain evidence="9 10">CBS 962.96</strain>
    </source>
</reference>
<feature type="non-terminal residue" evidence="9">
    <location>
        <position position="1"/>
    </location>
</feature>
<keyword evidence="6" id="KW-0963">Cytoplasm</keyword>
<evidence type="ECO:0000256" key="6">
    <source>
        <dbReference type="ARBA" id="ARBA00022490"/>
    </source>
</evidence>
<gene>
    <name evidence="9" type="ORF">K435DRAFT_598271</name>
</gene>
<protein>
    <recommendedName>
        <fullName evidence="5">Restriction of telomere capping protein 4</fullName>
    </recommendedName>
</protein>
<comment type="subcellular location">
    <subcellularLocation>
        <location evidence="3">Cytoplasm</location>
    </subcellularLocation>
    <subcellularLocation>
        <location evidence="2">Nucleus</location>
    </subcellularLocation>
</comment>
<accession>A0A4S8LB88</accession>
<organism evidence="9 10">
    <name type="scientific">Dendrothele bispora (strain CBS 962.96)</name>
    <dbReference type="NCBI Taxonomy" id="1314807"/>
    <lineage>
        <taxon>Eukaryota</taxon>
        <taxon>Fungi</taxon>
        <taxon>Dikarya</taxon>
        <taxon>Basidiomycota</taxon>
        <taxon>Agaricomycotina</taxon>
        <taxon>Agaricomycetes</taxon>
        <taxon>Agaricomycetidae</taxon>
        <taxon>Agaricales</taxon>
        <taxon>Agaricales incertae sedis</taxon>
        <taxon>Dendrothele</taxon>
    </lineage>
</organism>
<dbReference type="InterPro" id="IPR039024">
    <property type="entry name" value="RTC4"/>
</dbReference>
<evidence type="ECO:0000256" key="1">
    <source>
        <dbReference type="ARBA" id="ARBA00002738"/>
    </source>
</evidence>
<evidence type="ECO:0000256" key="2">
    <source>
        <dbReference type="ARBA" id="ARBA00004123"/>
    </source>
</evidence>
<feature type="non-terminal residue" evidence="9">
    <location>
        <position position="170"/>
    </location>
</feature>
<comment type="function">
    <text evidence="1">May be involved in a process influencing telomere capping.</text>
</comment>
<evidence type="ECO:0000256" key="5">
    <source>
        <dbReference type="ARBA" id="ARBA00015162"/>
    </source>
</evidence>
<dbReference type="PANTHER" id="PTHR41391:SF1">
    <property type="entry name" value="RESTRICTION OF TELOMERE CAPPING PROTEIN 4"/>
    <property type="match status" value="1"/>
</dbReference>
<dbReference type="SMART" id="SM01312">
    <property type="entry name" value="RTC4"/>
    <property type="match status" value="1"/>
</dbReference>
<dbReference type="Pfam" id="PF14474">
    <property type="entry name" value="RTC4"/>
    <property type="match status" value="1"/>
</dbReference>
<keyword evidence="10" id="KW-1185">Reference proteome</keyword>
<evidence type="ECO:0000313" key="9">
    <source>
        <dbReference type="EMBL" id="THU85901.1"/>
    </source>
</evidence>
<dbReference type="Proteomes" id="UP000297245">
    <property type="component" value="Unassembled WGS sequence"/>
</dbReference>
<evidence type="ECO:0000313" key="10">
    <source>
        <dbReference type="Proteomes" id="UP000297245"/>
    </source>
</evidence>
<dbReference type="EMBL" id="ML179523">
    <property type="protein sequence ID" value="THU85901.1"/>
    <property type="molecule type" value="Genomic_DNA"/>
</dbReference>